<evidence type="ECO:0000313" key="3">
    <source>
        <dbReference type="Proteomes" id="UP000294937"/>
    </source>
</evidence>
<gene>
    <name evidence="2" type="ORF">EDD58_101455</name>
</gene>
<dbReference type="AlphaFoldDB" id="A0A4R3LAE0"/>
<name>A0A4R3LAE0_9BACL</name>
<proteinExistence type="predicted"/>
<evidence type="ECO:0000256" key="1">
    <source>
        <dbReference type="SAM" id="Phobius"/>
    </source>
</evidence>
<feature type="transmembrane region" description="Helical" evidence="1">
    <location>
        <begin position="35"/>
        <end position="53"/>
    </location>
</feature>
<keyword evidence="3" id="KW-1185">Reference proteome</keyword>
<comment type="caution">
    <text evidence="2">The sequence shown here is derived from an EMBL/GenBank/DDBJ whole genome shotgun (WGS) entry which is preliminary data.</text>
</comment>
<sequence>MENKTDKDNNLEIIILTFVLVIIGIKVLVCLLMYVAFPLIILSLVATLCSFNYRKWLCKQKGLTKLHFLNPDRPLFMAGLTLLLFIPCALAFIVDYKIWPAFDLSSDLTFVFIGIILIVYFVFAHSHIAKYFFKSGK</sequence>
<feature type="transmembrane region" description="Helical" evidence="1">
    <location>
        <begin position="74"/>
        <end position="96"/>
    </location>
</feature>
<keyword evidence="1" id="KW-1133">Transmembrane helix</keyword>
<accession>A0A4R3LAE0</accession>
<keyword evidence="1" id="KW-0812">Transmembrane</keyword>
<organism evidence="2 3">
    <name type="scientific">Hazenella coriacea</name>
    <dbReference type="NCBI Taxonomy" id="1179467"/>
    <lineage>
        <taxon>Bacteria</taxon>
        <taxon>Bacillati</taxon>
        <taxon>Bacillota</taxon>
        <taxon>Bacilli</taxon>
        <taxon>Bacillales</taxon>
        <taxon>Thermoactinomycetaceae</taxon>
        <taxon>Hazenella</taxon>
    </lineage>
</organism>
<reference evidence="2 3" key="1">
    <citation type="submission" date="2019-03" db="EMBL/GenBank/DDBJ databases">
        <title>Genomic Encyclopedia of Type Strains, Phase IV (KMG-IV): sequencing the most valuable type-strain genomes for metagenomic binning, comparative biology and taxonomic classification.</title>
        <authorList>
            <person name="Goeker M."/>
        </authorList>
    </citation>
    <scope>NUCLEOTIDE SEQUENCE [LARGE SCALE GENOMIC DNA]</scope>
    <source>
        <strain evidence="2 3">DSM 45707</strain>
    </source>
</reference>
<evidence type="ECO:0000313" key="2">
    <source>
        <dbReference type="EMBL" id="TCS96813.1"/>
    </source>
</evidence>
<feature type="transmembrane region" description="Helical" evidence="1">
    <location>
        <begin position="12"/>
        <end position="29"/>
    </location>
</feature>
<protein>
    <submittedName>
        <fullName evidence="2">Uncharacterized protein</fullName>
    </submittedName>
</protein>
<dbReference type="RefSeq" id="WP_131923195.1">
    <property type="nucleotide sequence ID" value="NZ_SMAG01000001.1"/>
</dbReference>
<dbReference type="Proteomes" id="UP000294937">
    <property type="component" value="Unassembled WGS sequence"/>
</dbReference>
<dbReference type="EMBL" id="SMAG01000001">
    <property type="protein sequence ID" value="TCS96813.1"/>
    <property type="molecule type" value="Genomic_DNA"/>
</dbReference>
<keyword evidence="1" id="KW-0472">Membrane</keyword>
<feature type="transmembrane region" description="Helical" evidence="1">
    <location>
        <begin position="108"/>
        <end position="133"/>
    </location>
</feature>